<dbReference type="HOGENOM" id="CLU_1033377_0_0_7"/>
<dbReference type="eggNOG" id="ENOG5031SHI">
    <property type="taxonomic scope" value="Bacteria"/>
</dbReference>
<accession>M1WVD7</accession>
<reference evidence="2 3" key="1">
    <citation type="journal article" date="2013" name="PLoS ONE">
        <title>The first genomic and proteomic characterization of a deep-sea sulfate reducer: insights into the piezophilic lifestyle of Desulfovibrio piezophilus.</title>
        <authorList>
            <person name="Pradel N."/>
            <person name="Ji B."/>
            <person name="Gimenez G."/>
            <person name="Talla E."/>
            <person name="Lenoble P."/>
            <person name="Garel M."/>
            <person name="Tamburini C."/>
            <person name="Fourquet P."/>
            <person name="Lebrun R."/>
            <person name="Bertin P."/>
            <person name="Denis Y."/>
            <person name="Pophillat M."/>
            <person name="Barbe V."/>
            <person name="Ollivier B."/>
            <person name="Dolla A."/>
        </authorList>
    </citation>
    <scope>NUCLEOTIDE SEQUENCE [LARGE SCALE GENOMIC DNA]</scope>
    <source>
        <strain evidence="3">DSM 10523 / SB164P1</strain>
    </source>
</reference>
<evidence type="ECO:0000313" key="3">
    <source>
        <dbReference type="Proteomes" id="UP000011724"/>
    </source>
</evidence>
<evidence type="ECO:0000256" key="1">
    <source>
        <dbReference type="SAM" id="SignalP"/>
    </source>
</evidence>
<feature type="signal peptide" evidence="1">
    <location>
        <begin position="1"/>
        <end position="20"/>
    </location>
</feature>
<evidence type="ECO:0008006" key="4">
    <source>
        <dbReference type="Google" id="ProtNLM"/>
    </source>
</evidence>
<dbReference type="EMBL" id="FO203427">
    <property type="protein sequence ID" value="CCH48353.1"/>
    <property type="molecule type" value="Genomic_DNA"/>
</dbReference>
<protein>
    <recommendedName>
        <fullName evidence="4">Lipoprotein</fullName>
    </recommendedName>
</protein>
<keyword evidence="1" id="KW-0732">Signal</keyword>
<keyword evidence="3" id="KW-1185">Reference proteome</keyword>
<name>M1WVD7_PSEP2</name>
<dbReference type="OrthoDB" id="5464854at2"/>
<gene>
    <name evidence="2" type="ordered locus">BN4_11116</name>
</gene>
<proteinExistence type="predicted"/>
<feature type="chain" id="PRO_5004019773" description="Lipoprotein" evidence="1">
    <location>
        <begin position="21"/>
        <end position="269"/>
    </location>
</feature>
<dbReference type="KEGG" id="dpi:BN4_11116"/>
<dbReference type="Proteomes" id="UP000011724">
    <property type="component" value="Chromosome"/>
</dbReference>
<dbReference type="RefSeq" id="WP_015414403.1">
    <property type="nucleotide sequence ID" value="NC_020409.1"/>
</dbReference>
<dbReference type="AlphaFoldDB" id="M1WVD7"/>
<evidence type="ECO:0000313" key="2">
    <source>
        <dbReference type="EMBL" id="CCH48353.1"/>
    </source>
</evidence>
<sequence>MRKFVMALALVLMISGVAAAETFTGPITSEFKGGDNFQQIEIDGKWHIVGCGPDSGLSDELRAYLDDHWDKTGSVKGDAVDDPHWGLCIDNAALADVEPEAAQPPAASKLAEYDWIKLPDGLTPDETEVVETTLTSVFWDPVYQVPMRTFADACRYYHDRGFSVDVDLKFVKFEQPKGSTEGYYKVIVTAVNASEDMAIQMPLLVLYNCPPLHAAMAKQNGDNGSKSFVYMNETYQTDRYSQEDWRMVTPADWLVIMKAIIKNGYVQEG</sequence>
<organism evidence="2 3">
    <name type="scientific">Pseudodesulfovibrio piezophilus (strain DSM 21447 / JCM 15486 / C1TLV30)</name>
    <name type="common">Desulfovibrio piezophilus</name>
    <dbReference type="NCBI Taxonomy" id="1322246"/>
    <lineage>
        <taxon>Bacteria</taxon>
        <taxon>Pseudomonadati</taxon>
        <taxon>Thermodesulfobacteriota</taxon>
        <taxon>Desulfovibrionia</taxon>
        <taxon>Desulfovibrionales</taxon>
        <taxon>Desulfovibrionaceae</taxon>
    </lineage>
</organism>
<reference evidence="3" key="2">
    <citation type="journal article" date="2013" name="Stand. Genomic Sci.">
        <title>Complete genome sequence of Desulfocapsa sulfexigens, a marine deltaproteobacterium specialized in disproportionating inorganic sulfur compounds.</title>
        <authorList>
            <person name="Finster K.W."/>
            <person name="Kjeldsen K.U."/>
            <person name="Kube M."/>
            <person name="Reinhardt R."/>
            <person name="Mussmann M."/>
            <person name="Amann R."/>
            <person name="Schreiber L."/>
        </authorList>
    </citation>
    <scope>NUCLEOTIDE SEQUENCE [LARGE SCALE GENOMIC DNA]</scope>
    <source>
        <strain evidence="3">DSM 10523 / SB164P1</strain>
    </source>
</reference>
<dbReference type="BioCyc" id="DPIE1322246:BN4_RS05640-MONOMER"/>
<dbReference type="PATRIC" id="fig|879567.3.peg.1152"/>